<keyword evidence="5" id="KW-0663">Pyridoxal phosphate</keyword>
<comment type="cofactor">
    <cofactor evidence="1">
        <name>pyridoxal 5'-phosphate</name>
        <dbReference type="ChEBI" id="CHEBI:597326"/>
    </cofactor>
</comment>
<accession>A0A482XAK4</accession>
<dbReference type="EMBL" id="QKKF02014890">
    <property type="protein sequence ID" value="RZF42540.1"/>
    <property type="molecule type" value="Genomic_DNA"/>
</dbReference>
<dbReference type="GO" id="GO:0008483">
    <property type="term" value="F:transaminase activity"/>
    <property type="evidence" value="ECO:0007669"/>
    <property type="project" value="UniProtKB-KW"/>
</dbReference>
<dbReference type="AlphaFoldDB" id="A0A482XAK4"/>
<feature type="non-terminal residue" evidence="6">
    <location>
        <position position="67"/>
    </location>
</feature>
<dbReference type="PANTHER" id="PTHR11751">
    <property type="entry name" value="ALANINE AMINOTRANSFERASE"/>
    <property type="match status" value="1"/>
</dbReference>
<evidence type="ECO:0000256" key="5">
    <source>
        <dbReference type="ARBA" id="ARBA00022898"/>
    </source>
</evidence>
<organism evidence="6 7">
    <name type="scientific">Laodelphax striatellus</name>
    <name type="common">Small brown planthopper</name>
    <name type="synonym">Delphax striatella</name>
    <dbReference type="NCBI Taxonomy" id="195883"/>
    <lineage>
        <taxon>Eukaryota</taxon>
        <taxon>Metazoa</taxon>
        <taxon>Ecdysozoa</taxon>
        <taxon>Arthropoda</taxon>
        <taxon>Hexapoda</taxon>
        <taxon>Insecta</taxon>
        <taxon>Pterygota</taxon>
        <taxon>Neoptera</taxon>
        <taxon>Paraneoptera</taxon>
        <taxon>Hemiptera</taxon>
        <taxon>Auchenorrhyncha</taxon>
        <taxon>Fulgoroidea</taxon>
        <taxon>Delphacidae</taxon>
        <taxon>Criomorphinae</taxon>
        <taxon>Laodelphax</taxon>
    </lineage>
</organism>
<dbReference type="OrthoDB" id="1732682at2759"/>
<protein>
    <submittedName>
        <fullName evidence="6">Uncharacterized protein</fullName>
    </submittedName>
</protein>
<evidence type="ECO:0000256" key="3">
    <source>
        <dbReference type="ARBA" id="ARBA00022576"/>
    </source>
</evidence>
<dbReference type="Proteomes" id="UP000291343">
    <property type="component" value="Unassembled WGS sequence"/>
</dbReference>
<keyword evidence="4" id="KW-0808">Transferase</keyword>
<comment type="caution">
    <text evidence="6">The sequence shown here is derived from an EMBL/GenBank/DDBJ whole genome shotgun (WGS) entry which is preliminary data.</text>
</comment>
<evidence type="ECO:0000313" key="7">
    <source>
        <dbReference type="Proteomes" id="UP000291343"/>
    </source>
</evidence>
<dbReference type="SMR" id="A0A482XAK4"/>
<reference evidence="6 7" key="1">
    <citation type="journal article" date="2017" name="Gigascience">
        <title>Genome sequence of the small brown planthopper, Laodelphax striatellus.</title>
        <authorList>
            <person name="Zhu J."/>
            <person name="Jiang F."/>
            <person name="Wang X."/>
            <person name="Yang P."/>
            <person name="Bao Y."/>
            <person name="Zhao W."/>
            <person name="Wang W."/>
            <person name="Lu H."/>
            <person name="Wang Q."/>
            <person name="Cui N."/>
            <person name="Li J."/>
            <person name="Chen X."/>
            <person name="Luo L."/>
            <person name="Yu J."/>
            <person name="Kang L."/>
            <person name="Cui F."/>
        </authorList>
    </citation>
    <scope>NUCLEOTIDE SEQUENCE [LARGE SCALE GENOMIC DNA]</scope>
    <source>
        <strain evidence="6">Lst14</strain>
    </source>
</reference>
<feature type="non-terminal residue" evidence="6">
    <location>
        <position position="1"/>
    </location>
</feature>
<dbReference type="Gene3D" id="1.10.287.1970">
    <property type="match status" value="1"/>
</dbReference>
<evidence type="ECO:0000256" key="2">
    <source>
        <dbReference type="ARBA" id="ARBA00011738"/>
    </source>
</evidence>
<dbReference type="PANTHER" id="PTHR11751:SF29">
    <property type="entry name" value="ALANINE TRANSAMINASE"/>
    <property type="match status" value="1"/>
</dbReference>
<sequence>GTHEYDFEEIIRADIAVAQDPDHGSITFARQVMALLCLPSLRNDPMFPSDVKSRVEELLNECCGRSL</sequence>
<evidence type="ECO:0000256" key="1">
    <source>
        <dbReference type="ARBA" id="ARBA00001933"/>
    </source>
</evidence>
<evidence type="ECO:0000313" key="6">
    <source>
        <dbReference type="EMBL" id="RZF42540.1"/>
    </source>
</evidence>
<comment type="subunit">
    <text evidence="2">Homodimer.</text>
</comment>
<name>A0A482XAK4_LAOST</name>
<dbReference type="STRING" id="195883.A0A482XAK4"/>
<keyword evidence="3" id="KW-0032">Aminotransferase</keyword>
<keyword evidence="7" id="KW-1185">Reference proteome</keyword>
<dbReference type="InParanoid" id="A0A482XAK4"/>
<evidence type="ECO:0000256" key="4">
    <source>
        <dbReference type="ARBA" id="ARBA00022679"/>
    </source>
</evidence>
<gene>
    <name evidence="6" type="ORF">LSTR_LSTR016620</name>
</gene>
<dbReference type="InterPro" id="IPR045088">
    <property type="entry name" value="ALAT1/2-like"/>
</dbReference>
<proteinExistence type="predicted"/>